<feature type="region of interest" description="Disordered" evidence="1">
    <location>
        <begin position="1"/>
        <end position="31"/>
    </location>
</feature>
<keyword evidence="3" id="KW-0240">DNA-directed RNA polymerase</keyword>
<gene>
    <name evidence="3" type="ORF">ACFQ2I_00565</name>
</gene>
<keyword evidence="2" id="KW-0472">Membrane</keyword>
<sequence length="94" mass="11024">MTDDRVDAEKDVDTRNHQGVIAESEEDEDTDRRLPTWARVILWLLRKSIVPIIMVIMLALGLYVGYVYMGKMPEGDVFQWSTWKHMYDLVFTDS</sequence>
<dbReference type="InterPro" id="IPR024596">
    <property type="entry name" value="RNApol_su_b/EpuA"/>
</dbReference>
<comment type="caution">
    <text evidence="3">The sequence shown here is derived from an EMBL/GenBank/DDBJ whole genome shotgun (WGS) entry which is preliminary data.</text>
</comment>
<accession>A0ABW3HK67</accession>
<feature type="compositionally biased region" description="Basic and acidic residues" evidence="1">
    <location>
        <begin position="1"/>
        <end position="16"/>
    </location>
</feature>
<dbReference type="EMBL" id="JBHTJZ010000002">
    <property type="protein sequence ID" value="MFD0957885.1"/>
    <property type="molecule type" value="Genomic_DNA"/>
</dbReference>
<name>A0ABW3HK67_9BACL</name>
<dbReference type="GO" id="GO:0000428">
    <property type="term" value="C:DNA-directed RNA polymerase complex"/>
    <property type="evidence" value="ECO:0007669"/>
    <property type="project" value="UniProtKB-KW"/>
</dbReference>
<dbReference type="Proteomes" id="UP001596989">
    <property type="component" value="Unassembled WGS sequence"/>
</dbReference>
<organism evidence="3 4">
    <name type="scientific">Paenibacillus chungangensis</name>
    <dbReference type="NCBI Taxonomy" id="696535"/>
    <lineage>
        <taxon>Bacteria</taxon>
        <taxon>Bacillati</taxon>
        <taxon>Bacillota</taxon>
        <taxon>Bacilli</taxon>
        <taxon>Bacillales</taxon>
        <taxon>Paenibacillaceae</taxon>
        <taxon>Paenibacillus</taxon>
    </lineage>
</organism>
<feature type="transmembrane region" description="Helical" evidence="2">
    <location>
        <begin position="49"/>
        <end position="69"/>
    </location>
</feature>
<dbReference type="Pfam" id="PF11772">
    <property type="entry name" value="EpuA"/>
    <property type="match status" value="1"/>
</dbReference>
<evidence type="ECO:0000313" key="3">
    <source>
        <dbReference type="EMBL" id="MFD0957885.1"/>
    </source>
</evidence>
<keyword evidence="2" id="KW-1133">Transmembrane helix</keyword>
<proteinExistence type="predicted"/>
<evidence type="ECO:0000313" key="4">
    <source>
        <dbReference type="Proteomes" id="UP001596989"/>
    </source>
</evidence>
<keyword evidence="3" id="KW-0804">Transcription</keyword>
<protein>
    <submittedName>
        <fullName evidence="3">DNA-directed RNA polymerase subunit beta</fullName>
    </submittedName>
</protein>
<dbReference type="RefSeq" id="WP_377561494.1">
    <property type="nucleotide sequence ID" value="NZ_JBHTJZ010000002.1"/>
</dbReference>
<keyword evidence="4" id="KW-1185">Reference proteome</keyword>
<reference evidence="4" key="1">
    <citation type="journal article" date="2019" name="Int. J. Syst. Evol. Microbiol.">
        <title>The Global Catalogue of Microorganisms (GCM) 10K type strain sequencing project: providing services to taxonomists for standard genome sequencing and annotation.</title>
        <authorList>
            <consortium name="The Broad Institute Genomics Platform"/>
            <consortium name="The Broad Institute Genome Sequencing Center for Infectious Disease"/>
            <person name="Wu L."/>
            <person name="Ma J."/>
        </authorList>
    </citation>
    <scope>NUCLEOTIDE SEQUENCE [LARGE SCALE GENOMIC DNA]</scope>
    <source>
        <strain evidence="4">CCUG 59129</strain>
    </source>
</reference>
<evidence type="ECO:0000256" key="1">
    <source>
        <dbReference type="SAM" id="MobiDB-lite"/>
    </source>
</evidence>
<evidence type="ECO:0000256" key="2">
    <source>
        <dbReference type="SAM" id="Phobius"/>
    </source>
</evidence>
<keyword evidence="2" id="KW-0812">Transmembrane</keyword>